<keyword evidence="2" id="KW-0934">Plastid</keyword>
<keyword evidence="5" id="KW-1185">Reference proteome</keyword>
<evidence type="ECO:0000256" key="1">
    <source>
        <dbReference type="ARBA" id="ARBA00004474"/>
    </source>
</evidence>
<dbReference type="InterPro" id="IPR006843">
    <property type="entry name" value="PAP/fibrillin_dom"/>
</dbReference>
<dbReference type="AlphaFoldDB" id="A0AAW1Q2R6"/>
<protein>
    <recommendedName>
        <fullName evidence="3">Plastid lipid-associated protein/fibrillin conserved domain-containing protein</fullName>
    </recommendedName>
</protein>
<dbReference type="GO" id="GO:0009536">
    <property type="term" value="C:plastid"/>
    <property type="evidence" value="ECO:0007669"/>
    <property type="project" value="UniProtKB-SubCell"/>
</dbReference>
<sequence length="198" mass="22012">MSQRQQRLPAKLGTRSAGMRLSRASFGEATLQISSSATLKSEILKASGDRNGLDRSGPEVEAIRKSIDALEAREGSLQQLDLTSTTWRLVYTNSKGNSSGKLGPFIGRVTQVFPGDTPAQYINKVQIGPFEAAVLAEYEYARKDRINVTFLNTTFKLGPFRYCKETTMKGHWTLKYADEELRILTSNQNNVFVLARVS</sequence>
<reference evidence="4 5" key="1">
    <citation type="journal article" date="2024" name="Nat. Commun.">
        <title>Phylogenomics reveals the evolutionary origins of lichenization in chlorophyte algae.</title>
        <authorList>
            <person name="Puginier C."/>
            <person name="Libourel C."/>
            <person name="Otte J."/>
            <person name="Skaloud P."/>
            <person name="Haon M."/>
            <person name="Grisel S."/>
            <person name="Petersen M."/>
            <person name="Berrin J.G."/>
            <person name="Delaux P.M."/>
            <person name="Dal Grande F."/>
            <person name="Keller J."/>
        </authorList>
    </citation>
    <scope>NUCLEOTIDE SEQUENCE [LARGE SCALE GENOMIC DNA]</scope>
    <source>
        <strain evidence="4 5">SAG 2043</strain>
    </source>
</reference>
<evidence type="ECO:0000313" key="4">
    <source>
        <dbReference type="EMBL" id="KAK9816603.1"/>
    </source>
</evidence>
<proteinExistence type="predicted"/>
<dbReference type="Proteomes" id="UP001489004">
    <property type="component" value="Unassembled WGS sequence"/>
</dbReference>
<evidence type="ECO:0000256" key="2">
    <source>
        <dbReference type="ARBA" id="ARBA00022640"/>
    </source>
</evidence>
<evidence type="ECO:0000259" key="3">
    <source>
        <dbReference type="Pfam" id="PF04755"/>
    </source>
</evidence>
<feature type="domain" description="Plastid lipid-associated protein/fibrillin conserved" evidence="3">
    <location>
        <begin position="39"/>
        <end position="194"/>
    </location>
</feature>
<comment type="subcellular location">
    <subcellularLocation>
        <location evidence="1">Plastid</location>
    </subcellularLocation>
</comment>
<gene>
    <name evidence="4" type="ORF">WJX72_002625</name>
</gene>
<dbReference type="EMBL" id="JALJOR010000005">
    <property type="protein sequence ID" value="KAK9816603.1"/>
    <property type="molecule type" value="Genomic_DNA"/>
</dbReference>
<organism evidence="4 5">
    <name type="scientific">[Myrmecia] bisecta</name>
    <dbReference type="NCBI Taxonomy" id="41462"/>
    <lineage>
        <taxon>Eukaryota</taxon>
        <taxon>Viridiplantae</taxon>
        <taxon>Chlorophyta</taxon>
        <taxon>core chlorophytes</taxon>
        <taxon>Trebouxiophyceae</taxon>
        <taxon>Trebouxiales</taxon>
        <taxon>Trebouxiaceae</taxon>
        <taxon>Myrmecia</taxon>
    </lineage>
</organism>
<dbReference type="Pfam" id="PF04755">
    <property type="entry name" value="PAP_fibrillin"/>
    <property type="match status" value="1"/>
</dbReference>
<comment type="caution">
    <text evidence="4">The sequence shown here is derived from an EMBL/GenBank/DDBJ whole genome shotgun (WGS) entry which is preliminary data.</text>
</comment>
<name>A0AAW1Q2R6_9CHLO</name>
<accession>A0AAW1Q2R6</accession>
<evidence type="ECO:0000313" key="5">
    <source>
        <dbReference type="Proteomes" id="UP001489004"/>
    </source>
</evidence>